<dbReference type="Proteomes" id="UP000735302">
    <property type="component" value="Unassembled WGS sequence"/>
</dbReference>
<accession>A0AAV4DUY3</accession>
<keyword evidence="2" id="KW-1185">Reference proteome</keyword>
<evidence type="ECO:0000313" key="2">
    <source>
        <dbReference type="Proteomes" id="UP000735302"/>
    </source>
</evidence>
<sequence>MKAYFDGAANSWMLRNPGKPIRTCNMAEIIDSAWTQATTLRNIQSAFTVSGICPYNRIVFSDIDYLPSSVSDRPYLQSSFPSVQTAPLQSEIPHLSLALPLTPSSIISSSTLP</sequence>
<evidence type="ECO:0000313" key="1">
    <source>
        <dbReference type="EMBL" id="GFO48178.1"/>
    </source>
</evidence>
<gene>
    <name evidence="1" type="ORF">PoB_007468300</name>
</gene>
<proteinExistence type="predicted"/>
<organism evidence="1 2">
    <name type="scientific">Plakobranchus ocellatus</name>
    <dbReference type="NCBI Taxonomy" id="259542"/>
    <lineage>
        <taxon>Eukaryota</taxon>
        <taxon>Metazoa</taxon>
        <taxon>Spiralia</taxon>
        <taxon>Lophotrochozoa</taxon>
        <taxon>Mollusca</taxon>
        <taxon>Gastropoda</taxon>
        <taxon>Heterobranchia</taxon>
        <taxon>Euthyneura</taxon>
        <taxon>Panpulmonata</taxon>
        <taxon>Sacoglossa</taxon>
        <taxon>Placobranchoidea</taxon>
        <taxon>Plakobranchidae</taxon>
        <taxon>Plakobranchus</taxon>
    </lineage>
</organism>
<comment type="caution">
    <text evidence="1">The sequence shown here is derived from an EMBL/GenBank/DDBJ whole genome shotgun (WGS) entry which is preliminary data.</text>
</comment>
<dbReference type="AlphaFoldDB" id="A0AAV4DUY3"/>
<reference evidence="1 2" key="1">
    <citation type="journal article" date="2021" name="Elife">
        <title>Chloroplast acquisition without the gene transfer in kleptoplastic sea slugs, Plakobranchus ocellatus.</title>
        <authorList>
            <person name="Maeda T."/>
            <person name="Takahashi S."/>
            <person name="Yoshida T."/>
            <person name="Shimamura S."/>
            <person name="Takaki Y."/>
            <person name="Nagai Y."/>
            <person name="Toyoda A."/>
            <person name="Suzuki Y."/>
            <person name="Arimoto A."/>
            <person name="Ishii H."/>
            <person name="Satoh N."/>
            <person name="Nishiyama T."/>
            <person name="Hasebe M."/>
            <person name="Maruyama T."/>
            <person name="Minagawa J."/>
            <person name="Obokata J."/>
            <person name="Shigenobu S."/>
        </authorList>
    </citation>
    <scope>NUCLEOTIDE SEQUENCE [LARGE SCALE GENOMIC DNA]</scope>
</reference>
<dbReference type="EMBL" id="BLXT01008384">
    <property type="protein sequence ID" value="GFO48178.1"/>
    <property type="molecule type" value="Genomic_DNA"/>
</dbReference>
<name>A0AAV4DUY3_9GAST</name>
<protein>
    <submittedName>
        <fullName evidence="1">Tigger transposable element-derived protein</fullName>
    </submittedName>
</protein>